<accession>A0A0A2KYU3</accession>
<comment type="caution">
    <text evidence="1">The sequence shown here is derived from an EMBL/GenBank/DDBJ whole genome shotgun (WGS) entry which is preliminary data.</text>
</comment>
<reference evidence="1 2" key="1">
    <citation type="journal article" date="2015" name="Mol. Plant Microbe Interact.">
        <title>Genome, transcriptome, and functional analyses of Penicillium expansum provide new insights into secondary metabolism and pathogenicity.</title>
        <authorList>
            <person name="Ballester A.R."/>
            <person name="Marcet-Houben M."/>
            <person name="Levin E."/>
            <person name="Sela N."/>
            <person name="Selma-Lazaro C."/>
            <person name="Carmona L."/>
            <person name="Wisniewski M."/>
            <person name="Droby S."/>
            <person name="Gonzalez-Candelas L."/>
            <person name="Gabaldon T."/>
        </authorList>
    </citation>
    <scope>NUCLEOTIDE SEQUENCE [LARGE SCALE GENOMIC DNA]</scope>
    <source>
        <strain evidence="1 2">PHI-1</strain>
    </source>
</reference>
<name>A0A0A2KYU3_PENIT</name>
<keyword evidence="2" id="KW-1185">Reference proteome</keyword>
<protein>
    <submittedName>
        <fullName evidence="1">Uncharacterized protein</fullName>
    </submittedName>
</protein>
<dbReference type="EMBL" id="JQGA01001137">
    <property type="protein sequence ID" value="KGO69520.1"/>
    <property type="molecule type" value="Genomic_DNA"/>
</dbReference>
<gene>
    <name evidence="1" type="ORF">PITC_014100</name>
</gene>
<organism evidence="1 2">
    <name type="scientific">Penicillium italicum</name>
    <name type="common">Blue mold</name>
    <dbReference type="NCBI Taxonomy" id="40296"/>
    <lineage>
        <taxon>Eukaryota</taxon>
        <taxon>Fungi</taxon>
        <taxon>Dikarya</taxon>
        <taxon>Ascomycota</taxon>
        <taxon>Pezizomycotina</taxon>
        <taxon>Eurotiomycetes</taxon>
        <taxon>Eurotiomycetidae</taxon>
        <taxon>Eurotiales</taxon>
        <taxon>Aspergillaceae</taxon>
        <taxon>Penicillium</taxon>
    </lineage>
</organism>
<sequence>MLFFSLKRGFRKGCEFLRTPRDISSFAVRSLFWTPLILGNIWTARVIEQEGSTDILLRRE</sequence>
<dbReference type="HOGENOM" id="CLU_2942522_0_0_1"/>
<dbReference type="Proteomes" id="UP000030104">
    <property type="component" value="Unassembled WGS sequence"/>
</dbReference>
<evidence type="ECO:0000313" key="2">
    <source>
        <dbReference type="Proteomes" id="UP000030104"/>
    </source>
</evidence>
<dbReference type="AlphaFoldDB" id="A0A0A2KYU3"/>
<evidence type="ECO:0000313" key="1">
    <source>
        <dbReference type="EMBL" id="KGO69520.1"/>
    </source>
</evidence>
<proteinExistence type="predicted"/>